<dbReference type="Proteomes" id="UP000029507">
    <property type="component" value="Chromosome"/>
</dbReference>
<sequence>MKTVAIIQARMSSTRLPGKVMKTLVDRTVLGHVITRSLAIDSVDEVIVATTNREEDKSIEDEALKYGVYCYRGSLDDVLERYYRAAVISQADVVVRITSDCPLLDPQISDAVIKHFLQNSYDYSSSSLSGTFPRGMDTEVFSFKALKAAFESATLEYEHEHVTPYLYQHPGEFRIHHYSNEIDCSQYRLTLDTPEDWELISRVYHELYQGRIFYWDDVQRLFWEKPELALINANVVQKKLGE</sequence>
<dbReference type="PANTHER" id="PTHR42866">
    <property type="entry name" value="3-DEOXY-MANNO-OCTULOSONATE CYTIDYLYLTRANSFERASE"/>
    <property type="match status" value="1"/>
</dbReference>
<evidence type="ECO:0000313" key="1">
    <source>
        <dbReference type="EMBL" id="AIQ65875.1"/>
    </source>
</evidence>
<dbReference type="RefSeq" id="WP_038699266.1">
    <property type="nucleotide sequence ID" value="NZ_CP009286.1"/>
</dbReference>
<dbReference type="InterPro" id="IPR029044">
    <property type="entry name" value="Nucleotide-diphossugar_trans"/>
</dbReference>
<reference evidence="1 2" key="1">
    <citation type="submission" date="2014-08" db="EMBL/GenBank/DDBJ databases">
        <title>Comparative genomics of the Paenibacillus odorifer group.</title>
        <authorList>
            <person name="den Bakker H.C."/>
            <person name="Tsai Y.-C."/>
            <person name="Martin N."/>
            <person name="Korlach J."/>
            <person name="Wiedmann M."/>
        </authorList>
    </citation>
    <scope>NUCLEOTIDE SEQUENCE [LARGE SCALE GENOMIC DNA]</scope>
    <source>
        <strain evidence="1 2">DSM 14472</strain>
    </source>
</reference>
<accession>A0A089M0G3</accession>
<dbReference type="Pfam" id="PF02348">
    <property type="entry name" value="CTP_transf_3"/>
    <property type="match status" value="1"/>
</dbReference>
<keyword evidence="2" id="KW-1185">Reference proteome</keyword>
<dbReference type="OrthoDB" id="9815559at2"/>
<proteinExistence type="predicted"/>
<dbReference type="STRING" id="169760.PSTEL_24965"/>
<protein>
    <submittedName>
        <fullName evidence="1">Acylneuraminate cytidylyltransferase</fullName>
    </submittedName>
</protein>
<dbReference type="HOGENOM" id="CLU_072501_0_0_9"/>
<dbReference type="GO" id="GO:0016779">
    <property type="term" value="F:nucleotidyltransferase activity"/>
    <property type="evidence" value="ECO:0007669"/>
    <property type="project" value="UniProtKB-KW"/>
</dbReference>
<keyword evidence="1" id="KW-0548">Nucleotidyltransferase</keyword>
<dbReference type="AlphaFoldDB" id="A0A089M0G3"/>
<evidence type="ECO:0000313" key="2">
    <source>
        <dbReference type="Proteomes" id="UP000029507"/>
    </source>
</evidence>
<gene>
    <name evidence="1" type="ORF">PSTEL_24965</name>
</gene>
<dbReference type="SUPFAM" id="SSF53448">
    <property type="entry name" value="Nucleotide-diphospho-sugar transferases"/>
    <property type="match status" value="1"/>
</dbReference>
<organism evidence="1 2">
    <name type="scientific">Paenibacillus stellifer</name>
    <dbReference type="NCBI Taxonomy" id="169760"/>
    <lineage>
        <taxon>Bacteria</taxon>
        <taxon>Bacillati</taxon>
        <taxon>Bacillota</taxon>
        <taxon>Bacilli</taxon>
        <taxon>Bacillales</taxon>
        <taxon>Paenibacillaceae</taxon>
        <taxon>Paenibacillus</taxon>
    </lineage>
</organism>
<dbReference type="PANTHER" id="PTHR42866:SF1">
    <property type="entry name" value="SPORE COAT POLYSACCHARIDE BIOSYNTHESIS PROTEIN SPSF"/>
    <property type="match status" value="1"/>
</dbReference>
<name>A0A089M0G3_9BACL</name>
<dbReference type="KEGG" id="pste:PSTEL_24965"/>
<dbReference type="Gene3D" id="3.90.550.10">
    <property type="entry name" value="Spore Coat Polysaccharide Biosynthesis Protein SpsA, Chain A"/>
    <property type="match status" value="1"/>
</dbReference>
<dbReference type="GO" id="GO:0005829">
    <property type="term" value="C:cytosol"/>
    <property type="evidence" value="ECO:0007669"/>
    <property type="project" value="TreeGrafter"/>
</dbReference>
<dbReference type="CDD" id="cd02518">
    <property type="entry name" value="GT2_SpsF"/>
    <property type="match status" value="1"/>
</dbReference>
<keyword evidence="1" id="KW-0808">Transferase</keyword>
<dbReference type="InterPro" id="IPR003329">
    <property type="entry name" value="Cytidylyl_trans"/>
</dbReference>
<dbReference type="EMBL" id="CP009286">
    <property type="protein sequence ID" value="AIQ65875.1"/>
    <property type="molecule type" value="Genomic_DNA"/>
</dbReference>